<keyword evidence="3" id="KW-1185">Reference proteome</keyword>
<sequence>MMGGFTPAPPASAQEIHPLNKQGANGSGEGHTKPRKAFPVLGIDYEHVRIPFEISLWILLACLMKLEDQAFVKHPNRKPSAPISKVLQGYWKGFLHAMPKEW</sequence>
<name>A0A2I0T5G8_LIMLA</name>
<dbReference type="OrthoDB" id="9397796at2759"/>
<reference evidence="3" key="2">
    <citation type="submission" date="2017-12" db="EMBL/GenBank/DDBJ databases">
        <title>Genome sequence of the Bar-tailed Godwit (Limosa lapponica baueri).</title>
        <authorList>
            <person name="Lima N.C.B."/>
            <person name="Parody-Merino A.M."/>
            <person name="Battley P.F."/>
            <person name="Fidler A.E."/>
            <person name="Prosdocimi F."/>
        </authorList>
    </citation>
    <scope>NUCLEOTIDE SEQUENCE [LARGE SCALE GENOMIC DNA]</scope>
</reference>
<dbReference type="Proteomes" id="UP000233556">
    <property type="component" value="Unassembled WGS sequence"/>
</dbReference>
<feature type="region of interest" description="Disordered" evidence="1">
    <location>
        <begin position="1"/>
        <end position="33"/>
    </location>
</feature>
<evidence type="ECO:0000313" key="2">
    <source>
        <dbReference type="EMBL" id="PKU29029.1"/>
    </source>
</evidence>
<reference evidence="3" key="1">
    <citation type="submission" date="2017-11" db="EMBL/GenBank/DDBJ databases">
        <authorList>
            <person name="Lima N.C."/>
            <person name="Parody-Merino A.M."/>
            <person name="Battley P.F."/>
            <person name="Fidler A.E."/>
            <person name="Prosdocimi F."/>
        </authorList>
    </citation>
    <scope>NUCLEOTIDE SEQUENCE [LARGE SCALE GENOMIC DNA]</scope>
</reference>
<dbReference type="EMBL" id="KZ518414">
    <property type="protein sequence ID" value="PKU29029.1"/>
    <property type="molecule type" value="Genomic_DNA"/>
</dbReference>
<protein>
    <submittedName>
        <fullName evidence="2">Sodium hydrogen exchanger 1</fullName>
    </submittedName>
</protein>
<dbReference type="AlphaFoldDB" id="A0A2I0T5G8"/>
<evidence type="ECO:0000313" key="3">
    <source>
        <dbReference type="Proteomes" id="UP000233556"/>
    </source>
</evidence>
<organism evidence="2 3">
    <name type="scientific">Limosa lapponica baueri</name>
    <dbReference type="NCBI Taxonomy" id="1758121"/>
    <lineage>
        <taxon>Eukaryota</taxon>
        <taxon>Metazoa</taxon>
        <taxon>Chordata</taxon>
        <taxon>Craniata</taxon>
        <taxon>Vertebrata</taxon>
        <taxon>Euteleostomi</taxon>
        <taxon>Archelosauria</taxon>
        <taxon>Archosauria</taxon>
        <taxon>Dinosauria</taxon>
        <taxon>Saurischia</taxon>
        <taxon>Theropoda</taxon>
        <taxon>Coelurosauria</taxon>
        <taxon>Aves</taxon>
        <taxon>Neognathae</taxon>
        <taxon>Neoaves</taxon>
        <taxon>Charadriiformes</taxon>
        <taxon>Scolopacidae</taxon>
        <taxon>Limosa</taxon>
    </lineage>
</organism>
<accession>A0A2I0T5G8</accession>
<evidence type="ECO:0000256" key="1">
    <source>
        <dbReference type="SAM" id="MobiDB-lite"/>
    </source>
</evidence>
<proteinExistence type="predicted"/>
<gene>
    <name evidence="2" type="ORF">llap_20667</name>
</gene>